<dbReference type="PANTHER" id="PTHR11361:SF148">
    <property type="entry name" value="DNA MISMATCH REPAIR PROTEIN MSH6"/>
    <property type="match status" value="1"/>
</dbReference>
<dbReference type="Pfam" id="PF00488">
    <property type="entry name" value="MutS_V"/>
    <property type="match status" value="1"/>
</dbReference>
<organism evidence="6 7">
    <name type="scientific">Prorocentrum cordatum</name>
    <dbReference type="NCBI Taxonomy" id="2364126"/>
    <lineage>
        <taxon>Eukaryota</taxon>
        <taxon>Sar</taxon>
        <taxon>Alveolata</taxon>
        <taxon>Dinophyceae</taxon>
        <taxon>Prorocentrales</taxon>
        <taxon>Prorocentraceae</taxon>
        <taxon>Prorocentrum</taxon>
    </lineage>
</organism>
<comment type="caution">
    <text evidence="6">The sequence shown here is derived from an EMBL/GenBank/DDBJ whole genome shotgun (WGS) entry which is preliminary data.</text>
</comment>
<dbReference type="InterPro" id="IPR027417">
    <property type="entry name" value="P-loop_NTPase"/>
</dbReference>
<dbReference type="Gene3D" id="1.10.1420.10">
    <property type="match status" value="2"/>
</dbReference>
<dbReference type="PANTHER" id="PTHR11361">
    <property type="entry name" value="DNA MISMATCH REPAIR PROTEIN MUTS FAMILY MEMBER"/>
    <property type="match status" value="1"/>
</dbReference>
<dbReference type="EMBL" id="CAUYUJ010021273">
    <property type="protein sequence ID" value="CAK0903659.1"/>
    <property type="molecule type" value="Genomic_DNA"/>
</dbReference>
<sequence length="784" mass="84795">MLDCATSHIQVGRVQDGPDRNALRTLLAQVQPSEVLYDAASLPADVQMIVRRLPCQPQLSQVKADSALAARDRLCRYRHSHPDKLTPAVEEVLKQDSAAVATTGVMRYRMETLLAQRVLPFATWEVLGTLGLSGAPGEAEASPAAGGRRMVLDAAALGALEVLETLEGTYAGSLLHFLDRTATPGGFRTLRQWVCAPLFDPAEIRLRSSAVEFLIANHGMADQLRSGLKKMAGSQAQRHHDLERATSRVWGFAAQSSRHAVMYEDTTAKRLGDFMALLEAYEQGIRTLSSALPAGGAQLPERLRQIARTRADGGSFPELQDVITRLRNSVCEGADPKTGKTKCRPAPGADADYDAVTARIKEKEALLLKELRGIQGKHPKVSFEFYHRQTHRYEVEVDEGALPESLLAGVDVTFRNKSKVRFQTDRIKQFVQEMEHAEDAREDCIFPFLCKLFQEFHAHQAQFRAAFRLLAELDAILSLAKASVDLPGSSCQPDIVEIVDPSSTGMLELVECRHPVVAAKMGSSFVPNDTLLNARGVPGCLVVTGPNMGGKSTVLRQTCIAVIMAQIGCRVNATRCRLSPVDRIFTRIGSYDALLEGKSTLLTELEETAAVLAHASRRSLAVLDELGRGTSTFDGAAIASAVLEELSEGVACCALFATHYHPVSQAAVQRKGIAPFHMSAEVGEGSHEMTFLYKFLPGLCPASHGHHVARRAGLPEGVLRDALAKSAEFERGRGAQAEKVTSSGAQQTPGGARELLAEVVGLASAGDAAALRHLFRSRVQQAAA</sequence>
<dbReference type="InterPro" id="IPR017261">
    <property type="entry name" value="DNA_mismatch_repair_MutS/MSH"/>
</dbReference>
<dbReference type="SUPFAM" id="SSF48334">
    <property type="entry name" value="DNA repair protein MutS, domain III"/>
    <property type="match status" value="1"/>
</dbReference>
<proteinExistence type="inferred from homology"/>
<feature type="domain" description="DNA mismatch repair proteins mutS family" evidence="5">
    <location>
        <begin position="619"/>
        <end position="635"/>
    </location>
</feature>
<reference evidence="6" key="1">
    <citation type="submission" date="2023-10" db="EMBL/GenBank/DDBJ databases">
        <authorList>
            <person name="Chen Y."/>
            <person name="Shah S."/>
            <person name="Dougan E. K."/>
            <person name="Thang M."/>
            <person name="Chan C."/>
        </authorList>
    </citation>
    <scope>NUCLEOTIDE SEQUENCE [LARGE SCALE GENOMIC DNA]</scope>
</reference>
<protein>
    <recommendedName>
        <fullName evidence="5">DNA mismatch repair proteins mutS family domain-containing protein</fullName>
    </recommendedName>
</protein>
<dbReference type="SMART" id="SM00534">
    <property type="entry name" value="MUTSac"/>
    <property type="match status" value="1"/>
</dbReference>
<evidence type="ECO:0000256" key="3">
    <source>
        <dbReference type="ARBA" id="ARBA00022840"/>
    </source>
</evidence>
<comment type="similarity">
    <text evidence="1">Belongs to the DNA mismatch repair MutS family.</text>
</comment>
<evidence type="ECO:0000256" key="1">
    <source>
        <dbReference type="ARBA" id="ARBA00006271"/>
    </source>
</evidence>
<dbReference type="SUPFAM" id="SSF52540">
    <property type="entry name" value="P-loop containing nucleoside triphosphate hydrolases"/>
    <property type="match status" value="1"/>
</dbReference>
<keyword evidence="7" id="KW-1185">Reference proteome</keyword>
<dbReference type="InterPro" id="IPR036187">
    <property type="entry name" value="DNA_mismatch_repair_MutS_sf"/>
</dbReference>
<evidence type="ECO:0000256" key="2">
    <source>
        <dbReference type="ARBA" id="ARBA00022741"/>
    </source>
</evidence>
<evidence type="ECO:0000313" key="7">
    <source>
        <dbReference type="Proteomes" id="UP001189429"/>
    </source>
</evidence>
<gene>
    <name evidence="6" type="ORF">PCOR1329_LOCUS79909</name>
</gene>
<dbReference type="InterPro" id="IPR045076">
    <property type="entry name" value="MutS"/>
</dbReference>
<accession>A0ABN9XY53</accession>
<evidence type="ECO:0000256" key="4">
    <source>
        <dbReference type="ARBA" id="ARBA00023125"/>
    </source>
</evidence>
<keyword evidence="2" id="KW-0547">Nucleotide-binding</keyword>
<dbReference type="Pfam" id="PF05192">
    <property type="entry name" value="MutS_III"/>
    <property type="match status" value="1"/>
</dbReference>
<evidence type="ECO:0000259" key="5">
    <source>
        <dbReference type="PROSITE" id="PS00486"/>
    </source>
</evidence>
<keyword evidence="3" id="KW-0067">ATP-binding</keyword>
<dbReference type="PIRSF" id="PIRSF037677">
    <property type="entry name" value="DNA_mis_repair_Msh6"/>
    <property type="match status" value="1"/>
</dbReference>
<dbReference type="PROSITE" id="PS00486">
    <property type="entry name" value="DNA_MISMATCH_REPAIR_2"/>
    <property type="match status" value="1"/>
</dbReference>
<dbReference type="SMART" id="SM00533">
    <property type="entry name" value="MUTSd"/>
    <property type="match status" value="1"/>
</dbReference>
<dbReference type="Gene3D" id="3.40.50.300">
    <property type="entry name" value="P-loop containing nucleotide triphosphate hydrolases"/>
    <property type="match status" value="1"/>
</dbReference>
<name>A0ABN9XY53_9DINO</name>
<dbReference type="InterPro" id="IPR007696">
    <property type="entry name" value="DNA_mismatch_repair_MutS_core"/>
</dbReference>
<dbReference type="InterPro" id="IPR000432">
    <property type="entry name" value="DNA_mismatch_repair_MutS_C"/>
</dbReference>
<dbReference type="Gene3D" id="3.30.420.110">
    <property type="entry name" value="MutS, connector domain"/>
    <property type="match status" value="1"/>
</dbReference>
<dbReference type="InterPro" id="IPR036678">
    <property type="entry name" value="MutS_con_dom_sf"/>
</dbReference>
<keyword evidence="4" id="KW-0238">DNA-binding</keyword>
<evidence type="ECO:0000313" key="6">
    <source>
        <dbReference type="EMBL" id="CAK0903659.1"/>
    </source>
</evidence>
<dbReference type="Proteomes" id="UP001189429">
    <property type="component" value="Unassembled WGS sequence"/>
</dbReference>